<evidence type="ECO:0000259" key="5">
    <source>
        <dbReference type="PROSITE" id="PS50011"/>
    </source>
</evidence>
<dbReference type="Gene3D" id="2.60.40.10">
    <property type="entry name" value="Immunoglobulins"/>
    <property type="match status" value="2"/>
</dbReference>
<dbReference type="PROSITE" id="PS01186">
    <property type="entry name" value="EGF_2"/>
    <property type="match status" value="1"/>
</dbReference>
<evidence type="ECO:0000256" key="3">
    <source>
        <dbReference type="SAM" id="MobiDB-lite"/>
    </source>
</evidence>
<dbReference type="GO" id="GO:0002116">
    <property type="term" value="C:semaphorin receptor complex"/>
    <property type="evidence" value="ECO:0007669"/>
    <property type="project" value="TreeGrafter"/>
</dbReference>
<dbReference type="InterPro" id="IPR000719">
    <property type="entry name" value="Prot_kinase_dom"/>
</dbReference>
<keyword evidence="1" id="KW-0245">EGF-like domain</keyword>
<dbReference type="Pfam" id="PF01833">
    <property type="entry name" value="TIG"/>
    <property type="match status" value="3"/>
</dbReference>
<dbReference type="AlphaFoldDB" id="A0AAD9L4G7"/>
<gene>
    <name evidence="7" type="ORF">NP493_342g02054</name>
</gene>
<comment type="caution">
    <text evidence="7">The sequence shown here is derived from an EMBL/GenBank/DDBJ whole genome shotgun (WGS) entry which is preliminary data.</text>
</comment>
<reference evidence="7" key="1">
    <citation type="journal article" date="2023" name="Mol. Biol. Evol.">
        <title>Third-Generation Sequencing Reveals the Adaptive Role of the Epigenome in Three Deep-Sea Polychaetes.</title>
        <authorList>
            <person name="Perez M."/>
            <person name="Aroh O."/>
            <person name="Sun Y."/>
            <person name="Lan Y."/>
            <person name="Juniper S.K."/>
            <person name="Young C.R."/>
            <person name="Angers B."/>
            <person name="Qian P.Y."/>
        </authorList>
    </citation>
    <scope>NUCLEOTIDE SEQUENCE</scope>
    <source>
        <strain evidence="7">R07B-5</strain>
    </source>
</reference>
<dbReference type="GO" id="GO:0004672">
    <property type="term" value="F:protein kinase activity"/>
    <property type="evidence" value="ECO:0007669"/>
    <property type="project" value="InterPro"/>
</dbReference>
<dbReference type="InterPro" id="IPR000742">
    <property type="entry name" value="EGF"/>
</dbReference>
<dbReference type="SUPFAM" id="SSF56112">
    <property type="entry name" value="Protein kinase-like (PK-like)"/>
    <property type="match status" value="1"/>
</dbReference>
<dbReference type="GO" id="GO:0005524">
    <property type="term" value="F:ATP binding"/>
    <property type="evidence" value="ECO:0007669"/>
    <property type="project" value="UniProtKB-UniRule"/>
</dbReference>
<proteinExistence type="predicted"/>
<dbReference type="GO" id="GO:0017154">
    <property type="term" value="F:semaphorin receptor activity"/>
    <property type="evidence" value="ECO:0007669"/>
    <property type="project" value="InterPro"/>
</dbReference>
<keyword evidence="2" id="KW-0067">ATP-binding</keyword>
<dbReference type="PROSITE" id="PS00107">
    <property type="entry name" value="PROTEIN_KINASE_ATP"/>
    <property type="match status" value="1"/>
</dbReference>
<evidence type="ECO:0000256" key="1">
    <source>
        <dbReference type="PROSITE-ProRule" id="PRU00076"/>
    </source>
</evidence>
<dbReference type="PANTHER" id="PTHR22625:SF70">
    <property type="entry name" value="PLEXIN A, ISOFORM A"/>
    <property type="match status" value="1"/>
</dbReference>
<dbReference type="SMART" id="SM00181">
    <property type="entry name" value="EGF"/>
    <property type="match status" value="1"/>
</dbReference>
<feature type="binding site" evidence="2">
    <location>
        <position position="783"/>
    </location>
    <ligand>
        <name>ATP</name>
        <dbReference type="ChEBI" id="CHEBI:30616"/>
    </ligand>
</feature>
<dbReference type="InterPro" id="IPR011009">
    <property type="entry name" value="Kinase-like_dom_sf"/>
</dbReference>
<feature type="disulfide bond" evidence="1">
    <location>
        <begin position="16"/>
        <end position="33"/>
    </location>
</feature>
<dbReference type="GO" id="GO:0030334">
    <property type="term" value="P:regulation of cell migration"/>
    <property type="evidence" value="ECO:0007669"/>
    <property type="project" value="TreeGrafter"/>
</dbReference>
<dbReference type="Gene3D" id="2.10.25.10">
    <property type="entry name" value="Laminin"/>
    <property type="match status" value="1"/>
</dbReference>
<keyword evidence="4" id="KW-0812">Transmembrane</keyword>
<accession>A0AAD9L4G7</accession>
<feature type="domain" description="EGF-like" evidence="6">
    <location>
        <begin position="7"/>
        <end position="45"/>
    </location>
</feature>
<protein>
    <submittedName>
        <fullName evidence="7">Uncharacterized protein</fullName>
    </submittedName>
</protein>
<evidence type="ECO:0000313" key="8">
    <source>
        <dbReference type="Proteomes" id="UP001209878"/>
    </source>
</evidence>
<evidence type="ECO:0000256" key="2">
    <source>
        <dbReference type="PROSITE-ProRule" id="PRU10141"/>
    </source>
</evidence>
<keyword evidence="2" id="KW-0547">Nucleotide-binding</keyword>
<dbReference type="SMART" id="SM00429">
    <property type="entry name" value="IPT"/>
    <property type="match status" value="2"/>
</dbReference>
<feature type="transmembrane region" description="Helical" evidence="4">
    <location>
        <begin position="508"/>
        <end position="529"/>
    </location>
</feature>
<feature type="disulfide bond" evidence="1">
    <location>
        <begin position="35"/>
        <end position="44"/>
    </location>
</feature>
<dbReference type="EMBL" id="JAODUO010000342">
    <property type="protein sequence ID" value="KAK2182660.1"/>
    <property type="molecule type" value="Genomic_DNA"/>
</dbReference>
<evidence type="ECO:0000259" key="6">
    <source>
        <dbReference type="PROSITE" id="PS50026"/>
    </source>
</evidence>
<evidence type="ECO:0000256" key="4">
    <source>
        <dbReference type="SAM" id="Phobius"/>
    </source>
</evidence>
<keyword evidence="1" id="KW-1015">Disulfide bond</keyword>
<dbReference type="Gene3D" id="3.30.200.20">
    <property type="entry name" value="Phosphorylase Kinase, domain 1"/>
    <property type="match status" value="1"/>
</dbReference>
<dbReference type="SUPFAM" id="SSF57196">
    <property type="entry name" value="EGF/Laminin"/>
    <property type="match status" value="1"/>
</dbReference>
<dbReference type="GO" id="GO:0005886">
    <property type="term" value="C:plasma membrane"/>
    <property type="evidence" value="ECO:0007669"/>
    <property type="project" value="TreeGrafter"/>
</dbReference>
<keyword evidence="8" id="KW-1185">Reference proteome</keyword>
<evidence type="ECO:0000313" key="7">
    <source>
        <dbReference type="EMBL" id="KAK2182660.1"/>
    </source>
</evidence>
<sequence length="788" mass="86842">MLLPQAAAPKCTSATCKHGGLCLLKASGDSFRCNCTSGYWGEFCERVRCSPGEYYSPGGYNEDSCHPCPIGTYSPVQSVDEHCRPCPVDDTGTRSTTNQAGRTDVTQCIYMPVIKRLRPGCGPVSGGTRVLIDFEYLNGRRPVVTYLLEEQCTGVIVVDNTTIMCVTPSVHQASAGPITVSFGDETSALSTQNFVYHPDNETDTSNGSQCALVPNVTLLTPNYGPVSGGTQVLLDFDNLNGRQPVNVKLLGKYCAEPRVIDESTITCETPSVDHASAGPVMVSWNETAALSLQNFVYRPDPVIRSIDNIKTFISGGMKLRMHGEHLDSIYRPIMVVTRVYKDNIRVFTANHTKKTATELQFAIPKLTDGIRVVGSSPPSTSHESRRRRRALESNAFNSRDTHFYLGFRMDGVGEYRNMSTSPLPQYGELLVYNDPVYAEFEERDHVRKFFVGTDEFIHIRGKHLNYASHIRDVRVTVGTELCNITLLATNQLTCRPPPQKPRFESSNYAPGGIPGVTVYVGTLMFFIGYLNYVEPGGVSEVVIAVVVAIAVAFVVIVGVCLCVIRRRRRQAKDGTVRLRWLTQSHETNLYYVRGFFSDNPSGEYLTGQPAERGKSNPGLSRLSHRNPRGVEAYNGGPVSSCPRLGSICRDRLPFSPSAPRYRPQIVSTLPRRLKWSSLSLVTTPYRGRTMSSSVTPPSTPLTPSIYSGPYPNGTSVVLCNGTNTIFNIMDEIDEDTKASVEECLIDSSRLTLGEVIGQGYFGKVYRGELIDYEANIRRTVAVKTVHGK</sequence>
<dbReference type="InterPro" id="IPR014756">
    <property type="entry name" value="Ig_E-set"/>
</dbReference>
<dbReference type="CDD" id="cd00102">
    <property type="entry name" value="IPT"/>
    <property type="match status" value="2"/>
</dbReference>
<feature type="region of interest" description="Disordered" evidence="3">
    <location>
        <begin position="607"/>
        <end position="628"/>
    </location>
</feature>
<name>A0AAD9L4G7_RIDPI</name>
<dbReference type="SMART" id="SM01411">
    <property type="entry name" value="Ephrin_rec_like"/>
    <property type="match status" value="1"/>
</dbReference>
<keyword evidence="4" id="KW-1133">Transmembrane helix</keyword>
<dbReference type="CDD" id="cd00603">
    <property type="entry name" value="IPT_PCSR"/>
    <property type="match status" value="1"/>
</dbReference>
<dbReference type="SUPFAM" id="SSF81296">
    <property type="entry name" value="E set domains"/>
    <property type="match status" value="2"/>
</dbReference>
<dbReference type="Proteomes" id="UP001209878">
    <property type="component" value="Unassembled WGS sequence"/>
</dbReference>
<keyword evidence="4" id="KW-0472">Membrane</keyword>
<dbReference type="InterPro" id="IPR002909">
    <property type="entry name" value="IPT_dom"/>
</dbReference>
<feature type="transmembrane region" description="Helical" evidence="4">
    <location>
        <begin position="541"/>
        <end position="564"/>
    </location>
</feature>
<comment type="caution">
    <text evidence="1">Lacks conserved residue(s) required for the propagation of feature annotation.</text>
</comment>
<dbReference type="Gene3D" id="2.10.50.10">
    <property type="entry name" value="Tumor Necrosis Factor Receptor, subunit A, domain 2"/>
    <property type="match status" value="1"/>
</dbReference>
<dbReference type="PROSITE" id="PS00022">
    <property type="entry name" value="EGF_1"/>
    <property type="match status" value="1"/>
</dbReference>
<organism evidence="7 8">
    <name type="scientific">Ridgeia piscesae</name>
    <name type="common">Tubeworm</name>
    <dbReference type="NCBI Taxonomy" id="27915"/>
    <lineage>
        <taxon>Eukaryota</taxon>
        <taxon>Metazoa</taxon>
        <taxon>Spiralia</taxon>
        <taxon>Lophotrochozoa</taxon>
        <taxon>Annelida</taxon>
        <taxon>Polychaeta</taxon>
        <taxon>Sedentaria</taxon>
        <taxon>Canalipalpata</taxon>
        <taxon>Sabellida</taxon>
        <taxon>Siboglinidae</taxon>
        <taxon>Ridgeia</taxon>
    </lineage>
</organism>
<dbReference type="PANTHER" id="PTHR22625">
    <property type="entry name" value="PLEXIN"/>
    <property type="match status" value="1"/>
</dbReference>
<dbReference type="InterPro" id="IPR031148">
    <property type="entry name" value="Plexin"/>
</dbReference>
<dbReference type="PROSITE" id="PS50011">
    <property type="entry name" value="PROTEIN_KINASE_DOM"/>
    <property type="match status" value="1"/>
</dbReference>
<feature type="domain" description="Protein kinase" evidence="5">
    <location>
        <begin position="750"/>
        <end position="788"/>
    </location>
</feature>
<dbReference type="PROSITE" id="PS50026">
    <property type="entry name" value="EGF_3"/>
    <property type="match status" value="1"/>
</dbReference>
<dbReference type="InterPro" id="IPR017441">
    <property type="entry name" value="Protein_kinase_ATP_BS"/>
</dbReference>
<dbReference type="InterPro" id="IPR013783">
    <property type="entry name" value="Ig-like_fold"/>
</dbReference>